<sequence length="234" mass="24099">MSPVARLGELLAPAEAGAIAAALRQQGLPHLAAQRAFAVNRGEVKSLLVALVKEAGAAEIAAAVLDGIAAVPRRPGPEPVWTVPTVPGLGGRTTLAVADLINRATATVYAATYSAGAGSDYVQALAHAIDRGVAVTVIVDRGMQEKNGGVVPKALAGARVWAYTPESAGEYVPLQHAKLVVVDRTAALVTSANFSNAAAKLNLECGLLSHDVDVAENLVQQLETLYDHGALVDY</sequence>
<evidence type="ECO:0000259" key="7">
    <source>
        <dbReference type="PROSITE" id="PS50035"/>
    </source>
</evidence>
<comment type="caution">
    <text evidence="8">The sequence shown here is derived from an EMBL/GenBank/DDBJ whole genome shotgun (WGS) entry which is preliminary data.</text>
</comment>
<comment type="catalytic activity">
    <reaction evidence="1">
        <text>a 1,2-diacyl-sn-glycero-3-phosphocholine + H2O = a 1,2-diacyl-sn-glycero-3-phosphate + choline + H(+)</text>
        <dbReference type="Rhea" id="RHEA:14445"/>
        <dbReference type="ChEBI" id="CHEBI:15354"/>
        <dbReference type="ChEBI" id="CHEBI:15377"/>
        <dbReference type="ChEBI" id="CHEBI:15378"/>
        <dbReference type="ChEBI" id="CHEBI:57643"/>
        <dbReference type="ChEBI" id="CHEBI:58608"/>
        <dbReference type="EC" id="3.1.4.4"/>
    </reaction>
</comment>
<keyword evidence="4" id="KW-0378">Hydrolase</keyword>
<accession>A0ABN1ZWG0</accession>
<evidence type="ECO:0000313" key="8">
    <source>
        <dbReference type="EMBL" id="GAA1506131.1"/>
    </source>
</evidence>
<dbReference type="SMART" id="SM00155">
    <property type="entry name" value="PLDc"/>
    <property type="match status" value="1"/>
</dbReference>
<dbReference type="EMBL" id="BAAAOR010000007">
    <property type="protein sequence ID" value="GAA1506131.1"/>
    <property type="molecule type" value="Genomic_DNA"/>
</dbReference>
<dbReference type="InterPro" id="IPR047955">
    <property type="entry name" value="DrmC-like"/>
</dbReference>
<evidence type="ECO:0000256" key="4">
    <source>
        <dbReference type="ARBA" id="ARBA00022801"/>
    </source>
</evidence>
<name>A0ABN1ZWG0_9ACTN</name>
<feature type="domain" description="PLD phosphodiesterase" evidence="7">
    <location>
        <begin position="171"/>
        <end position="198"/>
    </location>
</feature>
<dbReference type="RefSeq" id="WP_219996462.1">
    <property type="nucleotide sequence ID" value="NZ_BAAAOR010000007.1"/>
</dbReference>
<dbReference type="Proteomes" id="UP001500842">
    <property type="component" value="Unassembled WGS sequence"/>
</dbReference>
<evidence type="ECO:0000256" key="3">
    <source>
        <dbReference type="ARBA" id="ARBA00012027"/>
    </source>
</evidence>
<dbReference type="Pfam" id="PF13091">
    <property type="entry name" value="PLDc_2"/>
    <property type="match status" value="1"/>
</dbReference>
<dbReference type="SUPFAM" id="SSF56024">
    <property type="entry name" value="Phospholipase D/nuclease"/>
    <property type="match status" value="1"/>
</dbReference>
<dbReference type="PANTHER" id="PTHR43856">
    <property type="entry name" value="CARDIOLIPIN HYDROLASE"/>
    <property type="match status" value="1"/>
</dbReference>
<organism evidence="8 9">
    <name type="scientific">Nocardioides humi</name>
    <dbReference type="NCBI Taxonomy" id="449461"/>
    <lineage>
        <taxon>Bacteria</taxon>
        <taxon>Bacillati</taxon>
        <taxon>Actinomycetota</taxon>
        <taxon>Actinomycetes</taxon>
        <taxon>Propionibacteriales</taxon>
        <taxon>Nocardioidaceae</taxon>
        <taxon>Nocardioides</taxon>
    </lineage>
</organism>
<comment type="similarity">
    <text evidence="2">Belongs to the phospholipase D family.</text>
</comment>
<evidence type="ECO:0000256" key="2">
    <source>
        <dbReference type="ARBA" id="ARBA00008664"/>
    </source>
</evidence>
<dbReference type="EC" id="3.1.4.4" evidence="3"/>
<gene>
    <name evidence="8" type="ORF">GCM10009788_07380</name>
</gene>
<proteinExistence type="inferred from homology"/>
<protein>
    <recommendedName>
        <fullName evidence="3">phospholipase D</fullName>
        <ecNumber evidence="3">3.1.4.4</ecNumber>
    </recommendedName>
</protein>
<reference evidence="8 9" key="1">
    <citation type="journal article" date="2019" name="Int. J. Syst. Evol. Microbiol.">
        <title>The Global Catalogue of Microorganisms (GCM) 10K type strain sequencing project: providing services to taxonomists for standard genome sequencing and annotation.</title>
        <authorList>
            <consortium name="The Broad Institute Genomics Platform"/>
            <consortium name="The Broad Institute Genome Sequencing Center for Infectious Disease"/>
            <person name="Wu L."/>
            <person name="Ma J."/>
        </authorList>
    </citation>
    <scope>NUCLEOTIDE SEQUENCE [LARGE SCALE GENOMIC DNA]</scope>
    <source>
        <strain evidence="8 9">JCM 14942</strain>
    </source>
</reference>
<keyword evidence="6" id="KW-0443">Lipid metabolism</keyword>
<evidence type="ECO:0000256" key="6">
    <source>
        <dbReference type="ARBA" id="ARBA00023098"/>
    </source>
</evidence>
<dbReference type="InterPro" id="IPR051406">
    <property type="entry name" value="PLD_domain"/>
</dbReference>
<evidence type="ECO:0000256" key="5">
    <source>
        <dbReference type="ARBA" id="ARBA00022963"/>
    </source>
</evidence>
<dbReference type="PROSITE" id="PS50035">
    <property type="entry name" value="PLD"/>
    <property type="match status" value="1"/>
</dbReference>
<evidence type="ECO:0000313" key="9">
    <source>
        <dbReference type="Proteomes" id="UP001500842"/>
    </source>
</evidence>
<keyword evidence="9" id="KW-1185">Reference proteome</keyword>
<evidence type="ECO:0000256" key="1">
    <source>
        <dbReference type="ARBA" id="ARBA00000798"/>
    </source>
</evidence>
<dbReference type="InterPro" id="IPR025202">
    <property type="entry name" value="PLD-like_dom"/>
</dbReference>
<keyword evidence="5" id="KW-0442">Lipid degradation</keyword>
<dbReference type="InterPro" id="IPR001736">
    <property type="entry name" value="PLipase_D/transphosphatidylase"/>
</dbReference>
<dbReference type="Gene3D" id="3.30.870.10">
    <property type="entry name" value="Endonuclease Chain A"/>
    <property type="match status" value="1"/>
</dbReference>
<dbReference type="NCBIfam" id="NF038319">
    <property type="entry name" value="DISARM_DrmC_I"/>
    <property type="match status" value="1"/>
</dbReference>
<dbReference type="PANTHER" id="PTHR43856:SF1">
    <property type="entry name" value="MITOCHONDRIAL CARDIOLIPIN HYDROLASE"/>
    <property type="match status" value="1"/>
</dbReference>